<dbReference type="GO" id="GO:0005576">
    <property type="term" value="C:extracellular region"/>
    <property type="evidence" value="ECO:0007669"/>
    <property type="project" value="UniProtKB-SubCell"/>
</dbReference>
<comment type="caution">
    <text evidence="8">The sequence shown here is derived from an EMBL/GenBank/DDBJ whole genome shotgun (WGS) entry which is preliminary data.</text>
</comment>
<keyword evidence="3" id="KW-0732">Signal</keyword>
<keyword evidence="7" id="KW-0624">Polysaccharide degradation</keyword>
<dbReference type="PANTHER" id="PTHR42061">
    <property type="entry name" value="ENDO-CHITOSANASE"/>
    <property type="match status" value="1"/>
</dbReference>
<dbReference type="AlphaFoldDB" id="B4CXQ6"/>
<organism evidence="8 9">
    <name type="scientific">Chthoniobacter flavus Ellin428</name>
    <dbReference type="NCBI Taxonomy" id="497964"/>
    <lineage>
        <taxon>Bacteria</taxon>
        <taxon>Pseudomonadati</taxon>
        <taxon>Verrucomicrobiota</taxon>
        <taxon>Spartobacteria</taxon>
        <taxon>Chthoniobacterales</taxon>
        <taxon>Chthoniobacteraceae</taxon>
        <taxon>Chthoniobacter</taxon>
    </lineage>
</organism>
<evidence type="ECO:0000256" key="6">
    <source>
        <dbReference type="ARBA" id="ARBA00023295"/>
    </source>
</evidence>
<evidence type="ECO:0000313" key="8">
    <source>
        <dbReference type="EMBL" id="EDY21054.1"/>
    </source>
</evidence>
<keyword evidence="5" id="KW-0119">Carbohydrate metabolism</keyword>
<evidence type="ECO:0000313" key="9">
    <source>
        <dbReference type="Proteomes" id="UP000005824"/>
    </source>
</evidence>
<protein>
    <submittedName>
        <fullName evidence="8">Uncharacterized protein</fullName>
    </submittedName>
</protein>
<evidence type="ECO:0000256" key="2">
    <source>
        <dbReference type="ARBA" id="ARBA00022525"/>
    </source>
</evidence>
<dbReference type="PANTHER" id="PTHR42061:SF6">
    <property type="entry name" value="ENDO-CHITOSANASE"/>
    <property type="match status" value="1"/>
</dbReference>
<gene>
    <name evidence="8" type="ORF">CfE428DRAFT_1347</name>
</gene>
<dbReference type="InterPro" id="IPR009939">
    <property type="entry name" value="Chitosanase_fungal"/>
</dbReference>
<dbReference type="Proteomes" id="UP000005824">
    <property type="component" value="Unassembled WGS sequence"/>
</dbReference>
<comment type="subcellular location">
    <subcellularLocation>
        <location evidence="1">Secreted</location>
    </subcellularLocation>
</comment>
<dbReference type="STRING" id="497964.CfE428DRAFT_1347"/>
<keyword evidence="2" id="KW-0964">Secreted</keyword>
<keyword evidence="4" id="KW-0378">Hydrolase</keyword>
<name>B4CXQ6_9BACT</name>
<reference evidence="8 9" key="1">
    <citation type="journal article" date="2011" name="J. Bacteriol.">
        <title>Genome sequence of Chthoniobacter flavus Ellin428, an aerobic heterotrophic soil bacterium.</title>
        <authorList>
            <person name="Kant R."/>
            <person name="van Passel M.W."/>
            <person name="Palva A."/>
            <person name="Lucas S."/>
            <person name="Lapidus A."/>
            <person name="Glavina Del Rio T."/>
            <person name="Dalin E."/>
            <person name="Tice H."/>
            <person name="Bruce D."/>
            <person name="Goodwin L."/>
            <person name="Pitluck S."/>
            <person name="Larimer F.W."/>
            <person name="Land M.L."/>
            <person name="Hauser L."/>
            <person name="Sangwan P."/>
            <person name="de Vos W.M."/>
            <person name="Janssen P.H."/>
            <person name="Smidt H."/>
        </authorList>
    </citation>
    <scope>NUCLEOTIDE SEQUENCE [LARGE SCALE GENOMIC DNA]</scope>
    <source>
        <strain evidence="8 9">Ellin428</strain>
    </source>
</reference>
<sequence length="229" mass="24161">MFTVPPASAATLGGIDFSVATPVAGFCQSLFDTFDRQDSQSDPSQCKAILRFPSGVISWSSKLAIDADGVAADPGRRCGTQLDPLDGQNDTSFHFPNGCPLSSERHPFIVLPLGVFRAATGLSIGDLAVVIYRDILTAAICGDLGPSHKIGEGSIRVHEAFHPPAPDPCAVRNPDGSCRRIHDASIEQDVLFFVFPGSAIGSALTPDNAEMLIKARAFALFAQLHSPSA</sequence>
<accession>B4CXQ6</accession>
<dbReference type="Pfam" id="PF07335">
    <property type="entry name" value="Glyco_hydro_75"/>
    <property type="match status" value="1"/>
</dbReference>
<evidence type="ECO:0000256" key="4">
    <source>
        <dbReference type="ARBA" id="ARBA00022801"/>
    </source>
</evidence>
<dbReference type="GO" id="GO:0000272">
    <property type="term" value="P:polysaccharide catabolic process"/>
    <property type="evidence" value="ECO:0007669"/>
    <property type="project" value="UniProtKB-KW"/>
</dbReference>
<dbReference type="InParanoid" id="B4CXQ6"/>
<keyword evidence="9" id="KW-1185">Reference proteome</keyword>
<evidence type="ECO:0000256" key="7">
    <source>
        <dbReference type="ARBA" id="ARBA00023326"/>
    </source>
</evidence>
<dbReference type="RefSeq" id="WP_006978673.1">
    <property type="nucleotide sequence ID" value="NZ_ABVL01000003.1"/>
</dbReference>
<evidence type="ECO:0000256" key="1">
    <source>
        <dbReference type="ARBA" id="ARBA00004613"/>
    </source>
</evidence>
<dbReference type="GO" id="GO:0016977">
    <property type="term" value="F:chitosanase activity"/>
    <property type="evidence" value="ECO:0007669"/>
    <property type="project" value="InterPro"/>
</dbReference>
<evidence type="ECO:0000256" key="5">
    <source>
        <dbReference type="ARBA" id="ARBA00023277"/>
    </source>
</evidence>
<keyword evidence="6" id="KW-0326">Glycosidase</keyword>
<proteinExistence type="predicted"/>
<dbReference type="eggNOG" id="COG3409">
    <property type="taxonomic scope" value="Bacteria"/>
</dbReference>
<evidence type="ECO:0000256" key="3">
    <source>
        <dbReference type="ARBA" id="ARBA00022729"/>
    </source>
</evidence>
<dbReference type="EMBL" id="ABVL01000003">
    <property type="protein sequence ID" value="EDY21054.1"/>
    <property type="molecule type" value="Genomic_DNA"/>
</dbReference>